<dbReference type="PANTHER" id="PTHR38794:SF1">
    <property type="entry name" value="INTEGRAL MEMBRANE PROTEIN"/>
    <property type="match status" value="1"/>
</dbReference>
<keyword evidence="4" id="KW-1185">Reference proteome</keyword>
<dbReference type="InterPro" id="IPR049326">
    <property type="entry name" value="Rhodopsin_dom_fungi"/>
</dbReference>
<dbReference type="Proteomes" id="UP001219355">
    <property type="component" value="Chromosome 1"/>
</dbReference>
<feature type="transmembrane region" description="Helical" evidence="1">
    <location>
        <begin position="93"/>
        <end position="113"/>
    </location>
</feature>
<organism evidence="3 4">
    <name type="scientific">Emydomyces testavorans</name>
    <dbReference type="NCBI Taxonomy" id="2070801"/>
    <lineage>
        <taxon>Eukaryota</taxon>
        <taxon>Fungi</taxon>
        <taxon>Dikarya</taxon>
        <taxon>Ascomycota</taxon>
        <taxon>Pezizomycotina</taxon>
        <taxon>Eurotiomycetes</taxon>
        <taxon>Eurotiomycetidae</taxon>
        <taxon>Onygenales</taxon>
        <taxon>Nannizziopsiaceae</taxon>
        <taxon>Emydomyces</taxon>
    </lineage>
</organism>
<keyword evidence="1" id="KW-0472">Membrane</keyword>
<feature type="transmembrane region" description="Helical" evidence="1">
    <location>
        <begin position="125"/>
        <end position="147"/>
    </location>
</feature>
<evidence type="ECO:0000313" key="4">
    <source>
        <dbReference type="Proteomes" id="UP001219355"/>
    </source>
</evidence>
<dbReference type="EMBL" id="CP120627">
    <property type="protein sequence ID" value="WEW55540.1"/>
    <property type="molecule type" value="Genomic_DNA"/>
</dbReference>
<reference evidence="3" key="1">
    <citation type="submission" date="2023-03" db="EMBL/GenBank/DDBJ databases">
        <title>Emydomyces testavorans Genome Sequence.</title>
        <authorList>
            <person name="Hoyer L."/>
        </authorList>
    </citation>
    <scope>NUCLEOTIDE SEQUENCE</scope>
    <source>
        <strain evidence="3">16-2883</strain>
    </source>
</reference>
<evidence type="ECO:0000256" key="1">
    <source>
        <dbReference type="SAM" id="Phobius"/>
    </source>
</evidence>
<dbReference type="PANTHER" id="PTHR38794">
    <property type="entry name" value="INTEGRAL MEMBRANE PROTEIN"/>
    <property type="match status" value="1"/>
</dbReference>
<gene>
    <name evidence="3" type="ORF">PRK78_000971</name>
</gene>
<dbReference type="Pfam" id="PF20684">
    <property type="entry name" value="Fung_rhodopsin"/>
    <property type="match status" value="1"/>
</dbReference>
<name>A0AAF0IF00_9EURO</name>
<accession>A0AAF0IF00</accession>
<sequence>MAQTLITDTDKSALVDIFVWIFLVIAILAVIAQTSTKLAIRRHLTTEDCIILASLASTIGQSITVGIQDQNGWGRTVSELSKTQLDNVLKADYAANLLFIVSICLTKISLLVLNHQFALLRQYKYTIYALGSIVIVWTVASILIVAFQCHLPRPWDYINNSCVTRVRKSHLEAAERNDSKGHCLADT</sequence>
<keyword evidence="1" id="KW-0812">Transmembrane</keyword>
<evidence type="ECO:0000313" key="3">
    <source>
        <dbReference type="EMBL" id="WEW55540.1"/>
    </source>
</evidence>
<keyword evidence="1" id="KW-1133">Transmembrane helix</keyword>
<evidence type="ECO:0000259" key="2">
    <source>
        <dbReference type="Pfam" id="PF20684"/>
    </source>
</evidence>
<protein>
    <recommendedName>
        <fullName evidence="2">Rhodopsin domain-containing protein</fullName>
    </recommendedName>
</protein>
<proteinExistence type="predicted"/>
<dbReference type="AlphaFoldDB" id="A0AAF0IF00"/>
<feature type="transmembrane region" description="Helical" evidence="1">
    <location>
        <begin position="12"/>
        <end position="32"/>
    </location>
</feature>
<feature type="domain" description="Rhodopsin" evidence="2">
    <location>
        <begin position="35"/>
        <end position="164"/>
    </location>
</feature>